<reference evidence="1 2" key="2">
    <citation type="journal article" date="2019" name="G3 (Bethesda)">
        <title>Hybrid Assembly of the Genome of the Entomopathogenic Nematode Steinernema carpocapsae Identifies the X-Chromosome.</title>
        <authorList>
            <person name="Serra L."/>
            <person name="Macchietto M."/>
            <person name="Macias-Munoz A."/>
            <person name="McGill C.J."/>
            <person name="Rodriguez I.M."/>
            <person name="Rodriguez B."/>
            <person name="Murad R."/>
            <person name="Mortazavi A."/>
        </authorList>
    </citation>
    <scope>NUCLEOTIDE SEQUENCE [LARGE SCALE GENOMIC DNA]</scope>
    <source>
        <strain evidence="1 2">ALL</strain>
    </source>
</reference>
<reference evidence="1 2" key="1">
    <citation type="journal article" date="2015" name="Genome Biol.">
        <title>Comparative genomics of Steinernema reveals deeply conserved gene regulatory networks.</title>
        <authorList>
            <person name="Dillman A.R."/>
            <person name="Macchietto M."/>
            <person name="Porter C.F."/>
            <person name="Rogers A."/>
            <person name="Williams B."/>
            <person name="Antoshechkin I."/>
            <person name="Lee M.M."/>
            <person name="Goodwin Z."/>
            <person name="Lu X."/>
            <person name="Lewis E.E."/>
            <person name="Goodrich-Blair H."/>
            <person name="Stock S.P."/>
            <person name="Adams B.J."/>
            <person name="Sternberg P.W."/>
            <person name="Mortazavi A."/>
        </authorList>
    </citation>
    <scope>NUCLEOTIDE SEQUENCE [LARGE SCALE GENOMIC DNA]</scope>
    <source>
        <strain evidence="1 2">ALL</strain>
    </source>
</reference>
<comment type="caution">
    <text evidence="1">The sequence shown here is derived from an EMBL/GenBank/DDBJ whole genome shotgun (WGS) entry which is preliminary data.</text>
</comment>
<accession>A0A4U5NKD9</accession>
<evidence type="ECO:0000313" key="2">
    <source>
        <dbReference type="Proteomes" id="UP000298663"/>
    </source>
</evidence>
<keyword evidence="2" id="KW-1185">Reference proteome</keyword>
<dbReference type="Proteomes" id="UP000298663">
    <property type="component" value="Unassembled WGS sequence"/>
</dbReference>
<dbReference type="EMBL" id="AZBU02000004">
    <property type="protein sequence ID" value="TKR83121.1"/>
    <property type="molecule type" value="Genomic_DNA"/>
</dbReference>
<gene>
    <name evidence="1" type="ORF">L596_016763</name>
</gene>
<protein>
    <submittedName>
        <fullName evidence="1">Uncharacterized protein</fullName>
    </submittedName>
</protein>
<organism evidence="1 2">
    <name type="scientific">Steinernema carpocapsae</name>
    <name type="common">Entomopathogenic nematode</name>
    <dbReference type="NCBI Taxonomy" id="34508"/>
    <lineage>
        <taxon>Eukaryota</taxon>
        <taxon>Metazoa</taxon>
        <taxon>Ecdysozoa</taxon>
        <taxon>Nematoda</taxon>
        <taxon>Chromadorea</taxon>
        <taxon>Rhabditida</taxon>
        <taxon>Tylenchina</taxon>
        <taxon>Panagrolaimomorpha</taxon>
        <taxon>Strongyloidoidea</taxon>
        <taxon>Steinernematidae</taxon>
        <taxon>Steinernema</taxon>
    </lineage>
</organism>
<sequence>MIPTCSVVSAQKGSADSALESSELFLKESSPFLKRGREHESLSLLSYDIIYDFFDLLPFDEKGLPPGCLSFTQITGTWNELYIPKLKNANLDTYIWLSNERDALRCKAPNARGSLYLKNLHKWGNSKKVAPTFEAKNVRWAAEHLKDFLRQQLTSPFLKVLECEVEEDLGIDDELVQFTASDQIESLHWSSALSVSTLIQTYKNWQNREIGQFHQRRLLSVSVAKSEVSELQRELNLHKNANWNTSYFWKRDFNVSDPTYTVEMHLVGNCGYNEVDQFLYIFFDNRDDVELLTTLEYGRNRCCTRVENGNGGTVYDNIDELLKRYIERF</sequence>
<name>A0A4U5NKD9_STECR</name>
<evidence type="ECO:0000313" key="1">
    <source>
        <dbReference type="EMBL" id="TKR83121.1"/>
    </source>
</evidence>
<proteinExistence type="predicted"/>
<dbReference type="AlphaFoldDB" id="A0A4U5NKD9"/>